<dbReference type="PANTHER" id="PTHR30537:SF5">
    <property type="entry name" value="HTH-TYPE TRANSCRIPTIONAL ACTIVATOR TTDR-RELATED"/>
    <property type="match status" value="1"/>
</dbReference>
<dbReference type="EMBL" id="SACL01000007">
    <property type="protein sequence ID" value="RVT92125.1"/>
    <property type="molecule type" value="Genomic_DNA"/>
</dbReference>
<dbReference type="PANTHER" id="PTHR30537">
    <property type="entry name" value="HTH-TYPE TRANSCRIPTIONAL REGULATOR"/>
    <property type="match status" value="1"/>
</dbReference>
<comment type="caution">
    <text evidence="6">The sequence shown here is derived from an EMBL/GenBank/DDBJ whole genome shotgun (WGS) entry which is preliminary data.</text>
</comment>
<evidence type="ECO:0000256" key="4">
    <source>
        <dbReference type="ARBA" id="ARBA00023163"/>
    </source>
</evidence>
<keyword evidence="2" id="KW-0805">Transcription regulation</keyword>
<reference evidence="6 7" key="1">
    <citation type="submission" date="2019-01" db="EMBL/GenBank/DDBJ databases">
        <authorList>
            <person name="Chen W.-M."/>
        </authorList>
    </citation>
    <scope>NUCLEOTIDE SEQUENCE [LARGE SCALE GENOMIC DNA]</scope>
    <source>
        <strain evidence="6 7">CCP-6</strain>
    </source>
</reference>
<dbReference type="PROSITE" id="PS50931">
    <property type="entry name" value="HTH_LYSR"/>
    <property type="match status" value="1"/>
</dbReference>
<dbReference type="SUPFAM" id="SSF53850">
    <property type="entry name" value="Periplasmic binding protein-like II"/>
    <property type="match status" value="1"/>
</dbReference>
<evidence type="ECO:0000256" key="3">
    <source>
        <dbReference type="ARBA" id="ARBA00023125"/>
    </source>
</evidence>
<dbReference type="RefSeq" id="WP_127788979.1">
    <property type="nucleotide sequence ID" value="NZ_SACL01000007.1"/>
</dbReference>
<sequence length="299" mass="32470">MDRLDSLRTFIAVAEHQSFAKAARQLRMSPSAASRAVSDLERALGVLLLRRSTRAVALTPEGAAYLQRCLPALAELEDAARDLRGEETEPQGQLIVTAPVVFGRMHVLPVCLALMRRHPRLTIRLTLLDRLVRLVEEGVDVALRIAELPDSALHAVRVAEVRRVLVASPAWIAAHGTPDSPAALAHHAQLVFDNFAPQGEWRFGPEGRPAIRLSPRLLSNDVEAVVTAALEGMGIARVLSYQVEAHVAAGRLAYVLREAEPPPVPVHLVFQAGRARAPKLRAFVAALRAHAQAVGIDAR</sequence>
<protein>
    <submittedName>
        <fullName evidence="6">LysR family transcriptional regulator</fullName>
    </submittedName>
</protein>
<dbReference type="InterPro" id="IPR058163">
    <property type="entry name" value="LysR-type_TF_proteobact-type"/>
</dbReference>
<keyword evidence="7" id="KW-1185">Reference proteome</keyword>
<dbReference type="InterPro" id="IPR036390">
    <property type="entry name" value="WH_DNA-bd_sf"/>
</dbReference>
<feature type="domain" description="HTH lysR-type" evidence="5">
    <location>
        <begin position="1"/>
        <end position="59"/>
    </location>
</feature>
<dbReference type="GO" id="GO:0003700">
    <property type="term" value="F:DNA-binding transcription factor activity"/>
    <property type="evidence" value="ECO:0007669"/>
    <property type="project" value="InterPro"/>
</dbReference>
<dbReference type="FunFam" id="1.10.10.10:FF:000001">
    <property type="entry name" value="LysR family transcriptional regulator"/>
    <property type="match status" value="1"/>
</dbReference>
<dbReference type="Proteomes" id="UP000282957">
    <property type="component" value="Unassembled WGS sequence"/>
</dbReference>
<dbReference type="OrthoDB" id="196624at2"/>
<organism evidence="6 7">
    <name type="scientific">Rhodovarius crocodyli</name>
    <dbReference type="NCBI Taxonomy" id="1979269"/>
    <lineage>
        <taxon>Bacteria</taxon>
        <taxon>Pseudomonadati</taxon>
        <taxon>Pseudomonadota</taxon>
        <taxon>Alphaproteobacteria</taxon>
        <taxon>Acetobacterales</taxon>
        <taxon>Roseomonadaceae</taxon>
        <taxon>Rhodovarius</taxon>
    </lineage>
</organism>
<dbReference type="Pfam" id="PF00126">
    <property type="entry name" value="HTH_1"/>
    <property type="match status" value="1"/>
</dbReference>
<evidence type="ECO:0000256" key="2">
    <source>
        <dbReference type="ARBA" id="ARBA00023015"/>
    </source>
</evidence>
<dbReference type="InterPro" id="IPR005119">
    <property type="entry name" value="LysR_subst-bd"/>
</dbReference>
<evidence type="ECO:0000313" key="7">
    <source>
        <dbReference type="Proteomes" id="UP000282957"/>
    </source>
</evidence>
<dbReference type="Gene3D" id="3.40.190.290">
    <property type="match status" value="1"/>
</dbReference>
<evidence type="ECO:0000259" key="5">
    <source>
        <dbReference type="PROSITE" id="PS50931"/>
    </source>
</evidence>
<dbReference type="InterPro" id="IPR036388">
    <property type="entry name" value="WH-like_DNA-bd_sf"/>
</dbReference>
<dbReference type="Pfam" id="PF03466">
    <property type="entry name" value="LysR_substrate"/>
    <property type="match status" value="1"/>
</dbReference>
<dbReference type="Gene3D" id="1.10.10.10">
    <property type="entry name" value="Winged helix-like DNA-binding domain superfamily/Winged helix DNA-binding domain"/>
    <property type="match status" value="1"/>
</dbReference>
<evidence type="ECO:0000256" key="1">
    <source>
        <dbReference type="ARBA" id="ARBA00009437"/>
    </source>
</evidence>
<comment type="similarity">
    <text evidence="1">Belongs to the LysR transcriptional regulatory family.</text>
</comment>
<keyword evidence="4" id="KW-0804">Transcription</keyword>
<accession>A0A437M3I9</accession>
<dbReference type="AlphaFoldDB" id="A0A437M3I9"/>
<dbReference type="InterPro" id="IPR000847">
    <property type="entry name" value="LysR_HTH_N"/>
</dbReference>
<keyword evidence="3" id="KW-0238">DNA-binding</keyword>
<name>A0A437M3I9_9PROT</name>
<proteinExistence type="inferred from homology"/>
<dbReference type="SUPFAM" id="SSF46785">
    <property type="entry name" value="Winged helix' DNA-binding domain"/>
    <property type="match status" value="1"/>
</dbReference>
<dbReference type="GO" id="GO:0006351">
    <property type="term" value="P:DNA-templated transcription"/>
    <property type="evidence" value="ECO:0007669"/>
    <property type="project" value="TreeGrafter"/>
</dbReference>
<dbReference type="CDD" id="cd08471">
    <property type="entry name" value="PBP2_CrgA_like_2"/>
    <property type="match status" value="1"/>
</dbReference>
<dbReference type="GO" id="GO:0043565">
    <property type="term" value="F:sequence-specific DNA binding"/>
    <property type="evidence" value="ECO:0007669"/>
    <property type="project" value="TreeGrafter"/>
</dbReference>
<evidence type="ECO:0000313" key="6">
    <source>
        <dbReference type="EMBL" id="RVT92125.1"/>
    </source>
</evidence>
<gene>
    <name evidence="6" type="ORF">EOD42_18070</name>
</gene>